<dbReference type="PANTHER" id="PTHR39339:SF1">
    <property type="entry name" value="CHAD DOMAIN-CONTAINING PROTEIN"/>
    <property type="match status" value="1"/>
</dbReference>
<dbReference type="InterPro" id="IPR038186">
    <property type="entry name" value="CHAD_dom_sf"/>
</dbReference>
<dbReference type="RefSeq" id="WP_311689788.1">
    <property type="nucleotide sequence ID" value="NZ_JAVRHL010000001.1"/>
</dbReference>
<evidence type="ECO:0000313" key="2">
    <source>
        <dbReference type="EMBL" id="MDT0682042.1"/>
    </source>
</evidence>
<accession>A0ABU3DE97</accession>
<feature type="domain" description="CHAD" evidence="1">
    <location>
        <begin position="9"/>
        <end position="284"/>
    </location>
</feature>
<protein>
    <submittedName>
        <fullName evidence="2">CHAD domain-containing protein</fullName>
    </submittedName>
</protein>
<dbReference type="InterPro" id="IPR007899">
    <property type="entry name" value="CHAD_dom"/>
</dbReference>
<dbReference type="Gene3D" id="1.40.20.10">
    <property type="entry name" value="CHAD domain"/>
    <property type="match status" value="1"/>
</dbReference>
<dbReference type="Pfam" id="PF05235">
    <property type="entry name" value="CHAD"/>
    <property type="match status" value="1"/>
</dbReference>
<dbReference type="Proteomes" id="UP001265259">
    <property type="component" value="Unassembled WGS sequence"/>
</dbReference>
<organism evidence="2 3">
    <name type="scientific">Tropicimonas omnivorans</name>
    <dbReference type="NCBI Taxonomy" id="3075590"/>
    <lineage>
        <taxon>Bacteria</taxon>
        <taxon>Pseudomonadati</taxon>
        <taxon>Pseudomonadota</taxon>
        <taxon>Alphaproteobacteria</taxon>
        <taxon>Rhodobacterales</taxon>
        <taxon>Roseobacteraceae</taxon>
        <taxon>Tropicimonas</taxon>
    </lineage>
</organism>
<gene>
    <name evidence="2" type="ORF">RM543_05050</name>
</gene>
<dbReference type="PROSITE" id="PS51708">
    <property type="entry name" value="CHAD"/>
    <property type="match status" value="1"/>
</dbReference>
<reference evidence="2 3" key="1">
    <citation type="submission" date="2023-09" db="EMBL/GenBank/DDBJ databases">
        <authorList>
            <person name="Rey-Velasco X."/>
        </authorList>
    </citation>
    <scope>NUCLEOTIDE SEQUENCE [LARGE SCALE GENOMIC DNA]</scope>
    <source>
        <strain evidence="2 3">F158</strain>
    </source>
</reference>
<sequence>MAYRIRRGDATLGAALCRIAAEQLERGMEEARHPESIGTANAVHQVRKRCKKVRGLIRLVRPGFEEYKQANKALRDIARSLSGHRDTGTLIETHDALMTRAGADRSRFAPVRAALTRDHNASEEAGDTGAALARAHDDLAAVAATVPEWSLRGKPRKTLELGLSRSFGQAGTTMARARKDPSVDAMHEWRKRVKDHWYHARILHPLWPDMMAPERRAADRLSDLLGLHHDLALYADRLGTGDLPDGEDGRVAALAQHAREQSAIIEQDAFALGAFLFAEDETALAARWTGWWRIWKGSGAPS</sequence>
<proteinExistence type="predicted"/>
<evidence type="ECO:0000313" key="3">
    <source>
        <dbReference type="Proteomes" id="UP001265259"/>
    </source>
</evidence>
<evidence type="ECO:0000259" key="1">
    <source>
        <dbReference type="PROSITE" id="PS51708"/>
    </source>
</evidence>
<dbReference type="SMART" id="SM00880">
    <property type="entry name" value="CHAD"/>
    <property type="match status" value="1"/>
</dbReference>
<keyword evidence="3" id="KW-1185">Reference proteome</keyword>
<dbReference type="PANTHER" id="PTHR39339">
    <property type="entry name" value="SLR1444 PROTEIN"/>
    <property type="match status" value="1"/>
</dbReference>
<name>A0ABU3DE97_9RHOB</name>
<comment type="caution">
    <text evidence="2">The sequence shown here is derived from an EMBL/GenBank/DDBJ whole genome shotgun (WGS) entry which is preliminary data.</text>
</comment>
<dbReference type="EMBL" id="JAVRHL010000001">
    <property type="protein sequence ID" value="MDT0682042.1"/>
    <property type="molecule type" value="Genomic_DNA"/>
</dbReference>